<reference evidence="3 4" key="1">
    <citation type="submission" date="2015-03" db="EMBL/GenBank/DDBJ databases">
        <title>Luteipulveratus halotolerans sp. nov., a novel actinobacterium (Dermacoccaceae) from Sarawak, Malaysia.</title>
        <authorList>
            <person name="Juboi H."/>
            <person name="Basik A."/>
            <person name="Shamsul S.S."/>
            <person name="Arnold P."/>
            <person name="Schmitt E.K."/>
            <person name="Sanglier J.-J."/>
            <person name="Yeo T."/>
        </authorList>
    </citation>
    <scope>NUCLEOTIDE SEQUENCE [LARGE SCALE GENOMIC DNA]</scope>
    <source>
        <strain evidence="3 4">MN07-A0370</strain>
    </source>
</reference>
<dbReference type="AlphaFoldDB" id="A0A0K1JGW1"/>
<keyword evidence="2" id="KW-0812">Transmembrane</keyword>
<accession>A0A0K1JGW1</accession>
<evidence type="ECO:0000313" key="4">
    <source>
        <dbReference type="Proteomes" id="UP000066480"/>
    </source>
</evidence>
<feature type="transmembrane region" description="Helical" evidence="2">
    <location>
        <begin position="103"/>
        <end position="123"/>
    </location>
</feature>
<keyword evidence="2" id="KW-1133">Transmembrane helix</keyword>
<feature type="compositionally biased region" description="Basic residues" evidence="1">
    <location>
        <begin position="1"/>
        <end position="12"/>
    </location>
</feature>
<evidence type="ECO:0000256" key="2">
    <source>
        <dbReference type="SAM" id="Phobius"/>
    </source>
</evidence>
<evidence type="ECO:0000313" key="3">
    <source>
        <dbReference type="EMBL" id="AKU15957.1"/>
    </source>
</evidence>
<organism evidence="3 4">
    <name type="scientific">Luteipulveratus mongoliensis</name>
    <dbReference type="NCBI Taxonomy" id="571913"/>
    <lineage>
        <taxon>Bacteria</taxon>
        <taxon>Bacillati</taxon>
        <taxon>Actinomycetota</taxon>
        <taxon>Actinomycetes</taxon>
        <taxon>Micrococcales</taxon>
        <taxon>Dermacoccaceae</taxon>
        <taxon>Luteipulveratus</taxon>
    </lineage>
</organism>
<keyword evidence="4" id="KW-1185">Reference proteome</keyword>
<dbReference type="Proteomes" id="UP000066480">
    <property type="component" value="Chromosome"/>
</dbReference>
<proteinExistence type="predicted"/>
<feature type="region of interest" description="Disordered" evidence="1">
    <location>
        <begin position="1"/>
        <end position="24"/>
    </location>
</feature>
<feature type="transmembrane region" description="Helical" evidence="2">
    <location>
        <begin position="228"/>
        <end position="247"/>
    </location>
</feature>
<feature type="transmembrane region" description="Helical" evidence="2">
    <location>
        <begin position="179"/>
        <end position="197"/>
    </location>
</feature>
<feature type="transmembrane region" description="Helical" evidence="2">
    <location>
        <begin position="68"/>
        <end position="91"/>
    </location>
</feature>
<gene>
    <name evidence="3" type="ORF">VV02_08985</name>
</gene>
<dbReference type="EMBL" id="CP011112">
    <property type="protein sequence ID" value="AKU15957.1"/>
    <property type="molecule type" value="Genomic_DNA"/>
</dbReference>
<protein>
    <submittedName>
        <fullName evidence="3">Uncharacterized protein</fullName>
    </submittedName>
</protein>
<sequence>MRGWRPGHGHHLRASELTSKKKPEGPDRFAGQGLFGLNPWLRAVVLAGALLSCGALVALARSEEIEPGIWWFIAGSGLVGIAIAADFRLMGDADQQPPIGRRVALIAALELIVGVLAFPLSLGEGDPDYSYFGVLAALVLLVGLGATLLGVIVVLIVLRPVGYLLGIGAQGAELRAGRLIALVVLPITPLAVGIVLGSDSGSERGRATFADLLPLVGVGRDGVTTNQAWLWLARICLVWLVVAVVLLRRQQQASPEASPSSTA</sequence>
<evidence type="ECO:0000256" key="1">
    <source>
        <dbReference type="SAM" id="MobiDB-lite"/>
    </source>
</evidence>
<dbReference type="STRING" id="571913.VV02_08985"/>
<keyword evidence="2" id="KW-0472">Membrane</keyword>
<dbReference type="KEGG" id="lmoi:VV02_08985"/>
<feature type="transmembrane region" description="Helical" evidence="2">
    <location>
        <begin position="129"/>
        <end position="158"/>
    </location>
</feature>
<feature type="transmembrane region" description="Helical" evidence="2">
    <location>
        <begin position="40"/>
        <end position="62"/>
    </location>
</feature>
<dbReference type="RefSeq" id="WP_052591043.1">
    <property type="nucleotide sequence ID" value="NZ_CP011112.1"/>
</dbReference>
<name>A0A0K1JGW1_9MICO</name>